<sequence>MVVPTVVIEEILGRSRQGMTEPFICGGDDGETYYVKGAGAGRCSLICEWVAAQLASAFGLPVAGYALAEVPEQLVAIKVRPDIADLGAGLVFASRRLLNAQELTPTTRALVPDRLALDVLAFDWWLHNEDRHLTAHGGNPNLLWDVAANELAVIDHNQAFDPDFYAQRFLESHVFADRWNDVFSDHDLRGQYQTRMVNVLERLPAIHASIPESWWWVADGVPASVSWEAILACLERCRRDDFWNLS</sequence>
<accession>A0A7C9J1C4</accession>
<protein>
    <recommendedName>
        <fullName evidence="1">HipA-like kinase domain-containing protein</fullName>
    </recommendedName>
</protein>
<dbReference type="RefSeq" id="WP_161124132.1">
    <property type="nucleotide sequence ID" value="NZ_VYSB01000001.1"/>
</dbReference>
<evidence type="ECO:0000313" key="3">
    <source>
        <dbReference type="Proteomes" id="UP000481947"/>
    </source>
</evidence>
<proteinExistence type="predicted"/>
<dbReference type="AlphaFoldDB" id="A0A7C9J1C4"/>
<organism evidence="2 3">
    <name type="scientific">Malikia spinosa</name>
    <dbReference type="NCBI Taxonomy" id="86180"/>
    <lineage>
        <taxon>Bacteria</taxon>
        <taxon>Pseudomonadati</taxon>
        <taxon>Pseudomonadota</taxon>
        <taxon>Betaproteobacteria</taxon>
        <taxon>Burkholderiales</taxon>
        <taxon>Comamonadaceae</taxon>
        <taxon>Malikia</taxon>
    </lineage>
</organism>
<feature type="domain" description="HipA-like kinase" evidence="1">
    <location>
        <begin position="8"/>
        <end position="244"/>
    </location>
</feature>
<evidence type="ECO:0000313" key="2">
    <source>
        <dbReference type="EMBL" id="MYZ50995.1"/>
    </source>
</evidence>
<comment type="caution">
    <text evidence="2">The sequence shown here is derived from an EMBL/GenBank/DDBJ whole genome shotgun (WGS) entry which is preliminary data.</text>
</comment>
<dbReference type="Proteomes" id="UP000481947">
    <property type="component" value="Unassembled WGS sequence"/>
</dbReference>
<name>A0A7C9J1C4_9BURK</name>
<gene>
    <name evidence="2" type="ORF">F5985_02310</name>
</gene>
<dbReference type="EMBL" id="VYSB01000001">
    <property type="protein sequence ID" value="MYZ50995.1"/>
    <property type="molecule type" value="Genomic_DNA"/>
</dbReference>
<reference evidence="2 3" key="1">
    <citation type="submission" date="2019-09" db="EMBL/GenBank/DDBJ databases">
        <title>Identification of Malikia spinosa a prominent benzene-, toluene-, and ethylbenzene-degrading bacterium: enrichment, isolation and whole genome sequencing.</title>
        <authorList>
            <person name="Tancsics A."/>
            <person name="Revesz F."/>
            <person name="Kriszt B."/>
        </authorList>
    </citation>
    <scope>NUCLEOTIDE SEQUENCE [LARGE SCALE GENOMIC DNA]</scope>
    <source>
        <strain evidence="2 3">AB6</strain>
    </source>
</reference>
<evidence type="ECO:0000259" key="1">
    <source>
        <dbReference type="Pfam" id="PF20613"/>
    </source>
</evidence>
<dbReference type="Pfam" id="PF20613">
    <property type="entry name" value="HipA_2"/>
    <property type="match status" value="1"/>
</dbReference>
<dbReference type="InterPro" id="IPR046748">
    <property type="entry name" value="HipA_2"/>
</dbReference>